<keyword evidence="3" id="KW-1185">Reference proteome</keyword>
<protein>
    <submittedName>
        <fullName evidence="2">Uncharacterized protein</fullName>
    </submittedName>
</protein>
<dbReference type="EMBL" id="CAJPDT010000129">
    <property type="protein sequence ID" value="CAF9940257.1"/>
    <property type="molecule type" value="Genomic_DNA"/>
</dbReference>
<evidence type="ECO:0000313" key="3">
    <source>
        <dbReference type="Proteomes" id="UP000664534"/>
    </source>
</evidence>
<dbReference type="SUPFAM" id="SSF103473">
    <property type="entry name" value="MFS general substrate transporter"/>
    <property type="match status" value="1"/>
</dbReference>
<accession>A0A8H3J3Y4</accession>
<keyword evidence="1" id="KW-0812">Transmembrane</keyword>
<organism evidence="2 3">
    <name type="scientific">Imshaugia aleurites</name>
    <dbReference type="NCBI Taxonomy" id="172621"/>
    <lineage>
        <taxon>Eukaryota</taxon>
        <taxon>Fungi</taxon>
        <taxon>Dikarya</taxon>
        <taxon>Ascomycota</taxon>
        <taxon>Pezizomycotina</taxon>
        <taxon>Lecanoromycetes</taxon>
        <taxon>OSLEUM clade</taxon>
        <taxon>Lecanoromycetidae</taxon>
        <taxon>Lecanorales</taxon>
        <taxon>Lecanorineae</taxon>
        <taxon>Parmeliaceae</taxon>
        <taxon>Imshaugia</taxon>
    </lineage>
</organism>
<keyword evidence="1" id="KW-1133">Transmembrane helix</keyword>
<evidence type="ECO:0000313" key="2">
    <source>
        <dbReference type="EMBL" id="CAF9940257.1"/>
    </source>
</evidence>
<dbReference type="OrthoDB" id="5086884at2759"/>
<reference evidence="2" key="1">
    <citation type="submission" date="2021-03" db="EMBL/GenBank/DDBJ databases">
        <authorList>
            <person name="Tagirdzhanova G."/>
        </authorList>
    </citation>
    <scope>NUCLEOTIDE SEQUENCE</scope>
</reference>
<sequence length="86" mass="8943">MVEAAENARLGVYGAKGAYAQAYGLHKVEWAAGQLVGPIQSGYVELEAGWGTMAWSLGALGGLMVVPTLLYMGASSHAETGSREDL</sequence>
<comment type="caution">
    <text evidence="2">The sequence shown here is derived from an EMBL/GenBank/DDBJ whole genome shotgun (WGS) entry which is preliminary data.</text>
</comment>
<dbReference type="Proteomes" id="UP000664534">
    <property type="component" value="Unassembled WGS sequence"/>
</dbReference>
<keyword evidence="1" id="KW-0472">Membrane</keyword>
<evidence type="ECO:0000256" key="1">
    <source>
        <dbReference type="SAM" id="Phobius"/>
    </source>
</evidence>
<name>A0A8H3J3Y4_9LECA</name>
<gene>
    <name evidence="2" type="ORF">IMSHALPRED_001808</name>
</gene>
<dbReference type="InterPro" id="IPR036259">
    <property type="entry name" value="MFS_trans_sf"/>
</dbReference>
<dbReference type="AlphaFoldDB" id="A0A8H3J3Y4"/>
<feature type="transmembrane region" description="Helical" evidence="1">
    <location>
        <begin position="53"/>
        <end position="74"/>
    </location>
</feature>
<proteinExistence type="predicted"/>